<dbReference type="Proteomes" id="UP000186698">
    <property type="component" value="Chromosome 2S"/>
</dbReference>
<dbReference type="KEGG" id="xla:121400500"/>
<protein>
    <submittedName>
        <fullName evidence="3">Uncharacterized protein LOC121400500</fullName>
    </submittedName>
</protein>
<reference evidence="3" key="2">
    <citation type="submission" date="2025-08" db="UniProtKB">
        <authorList>
            <consortium name="RefSeq"/>
        </authorList>
    </citation>
    <scope>IDENTIFICATION</scope>
    <source>
        <strain evidence="3">J_2021</strain>
        <tissue evidence="3">Erythrocytes</tissue>
    </source>
</reference>
<evidence type="ECO:0000313" key="2">
    <source>
        <dbReference type="Proteomes" id="UP000186698"/>
    </source>
</evidence>
<name>A0A8J1MEZ1_XENLA</name>
<sequence>MPCGRGMVVILSMEVMTIIMSFFPAHRQWYNQRIPGWAVGTGVSILGWLSGAESPFRNREEEESWLQWRRERTQRQEEEAGPSTRREKEAYPANTRVQKEDTSHTETNRGNRCKGGTYGWMEAKKVLQGLRTDRLDGVRKEFSPAVPIGNTHRRVFFSPSSGALLYVKSKVLPEISCSYKCVGVSGSAAPGEKTVTVQAYPLESH</sequence>
<gene>
    <name evidence="3" type="primary">LOC121400500</name>
</gene>
<proteinExistence type="predicted"/>
<dbReference type="GeneID" id="121400500"/>
<evidence type="ECO:0000313" key="3">
    <source>
        <dbReference type="RefSeq" id="XP_041439635.1"/>
    </source>
</evidence>
<feature type="compositionally biased region" description="Basic and acidic residues" evidence="1">
    <location>
        <begin position="97"/>
        <end position="109"/>
    </location>
</feature>
<dbReference type="AlphaFoldDB" id="A0A8J1MEZ1"/>
<feature type="compositionally biased region" description="Basic and acidic residues" evidence="1">
    <location>
        <begin position="72"/>
        <end position="90"/>
    </location>
</feature>
<keyword evidence="2" id="KW-1185">Reference proteome</keyword>
<organism evidence="2 3">
    <name type="scientific">Xenopus laevis</name>
    <name type="common">African clawed frog</name>
    <dbReference type="NCBI Taxonomy" id="8355"/>
    <lineage>
        <taxon>Eukaryota</taxon>
        <taxon>Metazoa</taxon>
        <taxon>Chordata</taxon>
        <taxon>Craniata</taxon>
        <taxon>Vertebrata</taxon>
        <taxon>Euteleostomi</taxon>
        <taxon>Amphibia</taxon>
        <taxon>Batrachia</taxon>
        <taxon>Anura</taxon>
        <taxon>Pipoidea</taxon>
        <taxon>Pipidae</taxon>
        <taxon>Xenopodinae</taxon>
        <taxon>Xenopus</taxon>
        <taxon>Xenopus</taxon>
    </lineage>
</organism>
<feature type="region of interest" description="Disordered" evidence="1">
    <location>
        <begin position="72"/>
        <end position="113"/>
    </location>
</feature>
<evidence type="ECO:0000256" key="1">
    <source>
        <dbReference type="SAM" id="MobiDB-lite"/>
    </source>
</evidence>
<accession>A0A8J1MEZ1</accession>
<dbReference type="RefSeq" id="XP_041439635.1">
    <property type="nucleotide sequence ID" value="XM_041583701.1"/>
</dbReference>
<reference evidence="2" key="1">
    <citation type="submission" date="2024-06" db="UniProtKB">
        <authorList>
            <consortium name="RefSeq"/>
        </authorList>
    </citation>
    <scope>NUCLEOTIDE SEQUENCE [LARGE SCALE GENOMIC DNA]</scope>
    <source>
        <strain evidence="2">J_2021</strain>
    </source>
</reference>